<reference evidence="1 2" key="1">
    <citation type="submission" date="2014-04" db="EMBL/GenBank/DDBJ databases">
        <title>Genome assembly of Hyalangium minutum DSM 14724.</title>
        <authorList>
            <person name="Sharma G."/>
            <person name="Subramanian S."/>
        </authorList>
    </citation>
    <scope>NUCLEOTIDE SEQUENCE [LARGE SCALE GENOMIC DNA]</scope>
    <source>
        <strain evidence="1 2">DSM 14724</strain>
    </source>
</reference>
<organism evidence="1 2">
    <name type="scientific">Hyalangium minutum</name>
    <dbReference type="NCBI Taxonomy" id="394096"/>
    <lineage>
        <taxon>Bacteria</taxon>
        <taxon>Pseudomonadati</taxon>
        <taxon>Myxococcota</taxon>
        <taxon>Myxococcia</taxon>
        <taxon>Myxococcales</taxon>
        <taxon>Cystobacterineae</taxon>
        <taxon>Archangiaceae</taxon>
        <taxon>Hyalangium</taxon>
    </lineage>
</organism>
<evidence type="ECO:0000313" key="2">
    <source>
        <dbReference type="Proteomes" id="UP000028725"/>
    </source>
</evidence>
<dbReference type="EMBL" id="JMCB01000008">
    <property type="protein sequence ID" value="KFE67089.1"/>
    <property type="molecule type" value="Genomic_DNA"/>
</dbReference>
<dbReference type="Proteomes" id="UP000028725">
    <property type="component" value="Unassembled WGS sequence"/>
</dbReference>
<evidence type="ECO:0000313" key="1">
    <source>
        <dbReference type="EMBL" id="KFE67089.1"/>
    </source>
</evidence>
<gene>
    <name evidence="1" type="ORF">DB31_8442</name>
</gene>
<dbReference type="STRING" id="394096.DB31_8442"/>
<sequence length="70" mass="6574">MGRAVVVGADGTEGPVRDLAVTVRVALVVGTVASVAAMAAVAGAMDRDGGAAVAVTSPAPVGLPSESSPS</sequence>
<accession>A0A085WHC6</accession>
<name>A0A085WHC6_9BACT</name>
<dbReference type="AlphaFoldDB" id="A0A085WHC6"/>
<keyword evidence="2" id="KW-1185">Reference proteome</keyword>
<protein>
    <submittedName>
        <fullName evidence="1">Uncharacterized protein</fullName>
    </submittedName>
</protein>
<comment type="caution">
    <text evidence="1">The sequence shown here is derived from an EMBL/GenBank/DDBJ whole genome shotgun (WGS) entry which is preliminary data.</text>
</comment>
<proteinExistence type="predicted"/>